<evidence type="ECO:0000256" key="2">
    <source>
        <dbReference type="PROSITE-ProRule" id="PRU00703"/>
    </source>
</evidence>
<dbReference type="SMART" id="SM00116">
    <property type="entry name" value="CBS"/>
    <property type="match status" value="2"/>
</dbReference>
<comment type="caution">
    <text evidence="4">The sequence shown here is derived from an EMBL/GenBank/DDBJ whole genome shotgun (WGS) entry which is preliminary data.</text>
</comment>
<evidence type="ECO:0000256" key="1">
    <source>
        <dbReference type="ARBA" id="ARBA00023122"/>
    </source>
</evidence>
<dbReference type="InterPro" id="IPR046342">
    <property type="entry name" value="CBS_dom_sf"/>
</dbReference>
<dbReference type="AlphaFoldDB" id="A0A9W6QL14"/>
<dbReference type="PROSITE" id="PS51371">
    <property type="entry name" value="CBS"/>
    <property type="match status" value="1"/>
</dbReference>
<evidence type="ECO:0000313" key="5">
    <source>
        <dbReference type="Proteomes" id="UP001165042"/>
    </source>
</evidence>
<feature type="domain" description="CBS" evidence="3">
    <location>
        <begin position="31"/>
        <end position="86"/>
    </location>
</feature>
<dbReference type="CDD" id="cd02205">
    <property type="entry name" value="CBS_pair_SF"/>
    <property type="match status" value="1"/>
</dbReference>
<evidence type="ECO:0000313" key="4">
    <source>
        <dbReference type="EMBL" id="GLW90178.1"/>
    </source>
</evidence>
<dbReference type="Proteomes" id="UP001165042">
    <property type="component" value="Unassembled WGS sequence"/>
</dbReference>
<evidence type="ECO:0000259" key="3">
    <source>
        <dbReference type="PROSITE" id="PS51371"/>
    </source>
</evidence>
<dbReference type="EMBL" id="BSSD01000001">
    <property type="protein sequence ID" value="GLW90178.1"/>
    <property type="molecule type" value="Genomic_DNA"/>
</dbReference>
<sequence length="150" mass="15880">MSAGVIPRQHNGRVHAQVRPPATQLLVRDVMDQRVATVRPDTPLAEVHAAVLATTHRLVPVITDDRLVGVVSATDLLRERIRSAPVAETAADVMNPADPISTHTTCADAARHLVTTTDAALPVVHDSGALAGMITIDALINALSRTHHPA</sequence>
<dbReference type="InterPro" id="IPR051257">
    <property type="entry name" value="Diverse_CBS-Domain"/>
</dbReference>
<dbReference type="Gene3D" id="3.10.580.10">
    <property type="entry name" value="CBS-domain"/>
    <property type="match status" value="2"/>
</dbReference>
<dbReference type="InterPro" id="IPR000644">
    <property type="entry name" value="CBS_dom"/>
</dbReference>
<organism evidence="4 5">
    <name type="scientific">Actinokineospora globicatena</name>
    <dbReference type="NCBI Taxonomy" id="103729"/>
    <lineage>
        <taxon>Bacteria</taxon>
        <taxon>Bacillati</taxon>
        <taxon>Actinomycetota</taxon>
        <taxon>Actinomycetes</taxon>
        <taxon>Pseudonocardiales</taxon>
        <taxon>Pseudonocardiaceae</taxon>
        <taxon>Actinokineospora</taxon>
    </lineage>
</organism>
<name>A0A9W6QL14_9PSEU</name>
<keyword evidence="5" id="KW-1185">Reference proteome</keyword>
<dbReference type="RefSeq" id="WP_285607976.1">
    <property type="nucleotide sequence ID" value="NZ_BSSD01000001.1"/>
</dbReference>
<accession>A0A9W6QL14</accession>
<gene>
    <name evidence="4" type="ORF">Aglo03_09940</name>
</gene>
<proteinExistence type="predicted"/>
<dbReference type="PANTHER" id="PTHR43080:SF29">
    <property type="entry name" value="OS02G0818000 PROTEIN"/>
    <property type="match status" value="1"/>
</dbReference>
<reference evidence="4" key="1">
    <citation type="submission" date="2023-02" db="EMBL/GenBank/DDBJ databases">
        <title>Actinokineospora globicatena NBRC 15670.</title>
        <authorList>
            <person name="Ichikawa N."/>
            <person name="Sato H."/>
            <person name="Tonouchi N."/>
        </authorList>
    </citation>
    <scope>NUCLEOTIDE SEQUENCE</scope>
    <source>
        <strain evidence="4">NBRC 15670</strain>
    </source>
</reference>
<keyword evidence="1 2" id="KW-0129">CBS domain</keyword>
<dbReference type="Pfam" id="PF00571">
    <property type="entry name" value="CBS"/>
    <property type="match status" value="2"/>
</dbReference>
<dbReference type="PANTHER" id="PTHR43080">
    <property type="entry name" value="CBS DOMAIN-CONTAINING PROTEIN CBSX3, MITOCHONDRIAL"/>
    <property type="match status" value="1"/>
</dbReference>
<dbReference type="SUPFAM" id="SSF54631">
    <property type="entry name" value="CBS-domain pair"/>
    <property type="match status" value="1"/>
</dbReference>
<protein>
    <recommendedName>
        <fullName evidence="3">CBS domain-containing protein</fullName>
    </recommendedName>
</protein>